<evidence type="ECO:0000256" key="6">
    <source>
        <dbReference type="ARBA" id="ARBA00022833"/>
    </source>
</evidence>
<evidence type="ECO:0000256" key="5">
    <source>
        <dbReference type="ARBA" id="ARBA00022723"/>
    </source>
</evidence>
<keyword evidence="5" id="KW-0479">Metal-binding</keyword>
<dbReference type="RefSeq" id="XP_001336328.1">
    <property type="nucleotide sequence ID" value="XM_001336292.6"/>
</dbReference>
<dbReference type="ZFIN" id="ZDB-GENE-090313-395">
    <property type="gene designation" value="si:dkeyp-75b4.8"/>
</dbReference>
<evidence type="ECO:0000256" key="9">
    <source>
        <dbReference type="SAM" id="Phobius"/>
    </source>
</evidence>
<dbReference type="InterPro" id="IPR006629">
    <property type="entry name" value="LITAF"/>
</dbReference>
<dbReference type="AlphaFoldDB" id="A0A8M1Q1H9"/>
<gene>
    <name evidence="12 13" type="primary">si:dkeyp-75b4.8</name>
</gene>
<dbReference type="KEGG" id="dre:796031"/>
<organism evidence="11 12">
    <name type="scientific">Danio rerio</name>
    <name type="common">Zebrafish</name>
    <name type="synonym">Brachydanio rerio</name>
    <dbReference type="NCBI Taxonomy" id="7955"/>
    <lineage>
        <taxon>Eukaryota</taxon>
        <taxon>Metazoa</taxon>
        <taxon>Chordata</taxon>
        <taxon>Craniata</taxon>
        <taxon>Vertebrata</taxon>
        <taxon>Euteleostomi</taxon>
        <taxon>Actinopterygii</taxon>
        <taxon>Neopterygii</taxon>
        <taxon>Teleostei</taxon>
        <taxon>Ostariophysi</taxon>
        <taxon>Cypriniformes</taxon>
        <taxon>Danionidae</taxon>
        <taxon>Danioninae</taxon>
        <taxon>Danio</taxon>
    </lineage>
</organism>
<dbReference type="Pfam" id="PF10601">
    <property type="entry name" value="zf-LITAF-like"/>
    <property type="match status" value="1"/>
</dbReference>
<dbReference type="PANTHER" id="PTHR23292">
    <property type="entry name" value="LIPOPOLYSACCHARIDE-INDUCED TUMOR NECROSIS FACTOR-ALPHA FACTOR"/>
    <property type="match status" value="1"/>
</dbReference>
<proteinExistence type="inferred from homology"/>
<dbReference type="GO" id="GO:0098574">
    <property type="term" value="C:cytoplasmic side of lysosomal membrane"/>
    <property type="evidence" value="ECO:0000318"/>
    <property type="project" value="GO_Central"/>
</dbReference>
<sequence length="182" mass="19812">MACSDESGSKSPPPSYSNMDEIPLYDEIIPPPPTIKTPATPPPAYNEPNIPQGIPLNTCTGGPNPYPILNQPTQIAAVTQQQQVFVQQSVNPVAPQVIVVQPQQSTTLDDTPASIVCRYCHQSIVTHVEYKPGVISWLMCVVISFLGGICGCCVIPFFVRGFLDAHHSCPLCKRHIGIYTRK</sequence>
<comment type="subcellular location">
    <subcellularLocation>
        <location evidence="1">Endosome membrane</location>
        <topology evidence="1">Peripheral membrane protein</topology>
        <orientation evidence="1">Cytoplasmic side</orientation>
    </subcellularLocation>
    <subcellularLocation>
        <location evidence="2">Late endosome membrane</location>
    </subcellularLocation>
    <subcellularLocation>
        <location evidence="3">Lysosome membrane</location>
        <topology evidence="3">Peripheral membrane protein</topology>
        <orientation evidence="3">Cytoplasmic side</orientation>
    </subcellularLocation>
</comment>
<dbReference type="GeneID" id="796031"/>
<feature type="domain" description="LITAF" evidence="10">
    <location>
        <begin position="95"/>
        <end position="181"/>
    </location>
</feature>
<evidence type="ECO:0000259" key="10">
    <source>
        <dbReference type="PROSITE" id="PS51837"/>
    </source>
</evidence>
<evidence type="ECO:0000313" key="12">
    <source>
        <dbReference type="RefSeq" id="XP_001336328.1"/>
    </source>
</evidence>
<dbReference type="GO" id="GO:0098560">
    <property type="term" value="C:cytoplasmic side of late endosome membrane"/>
    <property type="evidence" value="ECO:0000318"/>
    <property type="project" value="GO_Central"/>
</dbReference>
<evidence type="ECO:0000313" key="13">
    <source>
        <dbReference type="ZFIN" id="ZDB-GENE-090313-395"/>
    </source>
</evidence>
<dbReference type="GO" id="GO:0008270">
    <property type="term" value="F:zinc ion binding"/>
    <property type="evidence" value="ECO:0000318"/>
    <property type="project" value="GO_Central"/>
</dbReference>
<keyword evidence="9" id="KW-1133">Transmembrane helix</keyword>
<evidence type="ECO:0000256" key="3">
    <source>
        <dbReference type="ARBA" id="ARBA00004630"/>
    </source>
</evidence>
<evidence type="ECO:0000256" key="7">
    <source>
        <dbReference type="ARBA" id="ARBA00023136"/>
    </source>
</evidence>
<keyword evidence="11" id="KW-1185">Reference proteome</keyword>
<feature type="compositionally biased region" description="Pro residues" evidence="8">
    <location>
        <begin position="29"/>
        <end position="42"/>
    </location>
</feature>
<evidence type="ECO:0000313" key="11">
    <source>
        <dbReference type="Proteomes" id="UP000000437"/>
    </source>
</evidence>
<dbReference type="FunCoup" id="A0A8M1Q1H9">
    <property type="interactions" value="178"/>
</dbReference>
<dbReference type="OrthoDB" id="4713066at2759"/>
<keyword evidence="7 9" id="KW-0472">Membrane</keyword>
<protein>
    <submittedName>
        <fullName evidence="12">Lipopolysaccharide-induced tumor necrosis factor-alpha factor homolog isoform X1</fullName>
    </submittedName>
</protein>
<keyword evidence="6" id="KW-0862">Zinc</keyword>
<evidence type="ECO:0000256" key="1">
    <source>
        <dbReference type="ARBA" id="ARBA00004125"/>
    </source>
</evidence>
<dbReference type="SMART" id="SM00714">
    <property type="entry name" value="LITAF"/>
    <property type="match status" value="1"/>
</dbReference>
<comment type="similarity">
    <text evidence="4">Belongs to the CDIP1/LITAF family.</text>
</comment>
<dbReference type="GO" id="GO:0005634">
    <property type="term" value="C:nucleus"/>
    <property type="evidence" value="ECO:0000318"/>
    <property type="project" value="GO_Central"/>
</dbReference>
<accession>A0A8M1Q1H9</accession>
<evidence type="ECO:0000256" key="8">
    <source>
        <dbReference type="SAM" id="MobiDB-lite"/>
    </source>
</evidence>
<feature type="transmembrane region" description="Helical" evidence="9">
    <location>
        <begin position="134"/>
        <end position="159"/>
    </location>
</feature>
<dbReference type="PROSITE" id="PS51837">
    <property type="entry name" value="LITAF"/>
    <property type="match status" value="1"/>
</dbReference>
<evidence type="ECO:0000256" key="2">
    <source>
        <dbReference type="ARBA" id="ARBA00004414"/>
    </source>
</evidence>
<dbReference type="PANTHER" id="PTHR23292:SF45">
    <property type="entry name" value="LIPOPOLYSACCHARIDE-INDUCED TUMOR NECROSIS FACTOR-ALPHA FACTOR HOMOLOG"/>
    <property type="match status" value="1"/>
</dbReference>
<keyword evidence="9" id="KW-0812">Transmembrane</keyword>
<dbReference type="AGR" id="ZFIN:ZDB-GENE-090313-395"/>
<name>A0A8M1Q1H9_DANRE</name>
<dbReference type="InterPro" id="IPR037519">
    <property type="entry name" value="LITAF_fam"/>
</dbReference>
<evidence type="ECO:0000256" key="4">
    <source>
        <dbReference type="ARBA" id="ARBA00005975"/>
    </source>
</evidence>
<reference evidence="12" key="1">
    <citation type="submission" date="2025-08" db="UniProtKB">
        <authorList>
            <consortium name="RefSeq"/>
        </authorList>
    </citation>
    <scope>IDENTIFICATION</scope>
    <source>
        <strain evidence="12">Tuebingen</strain>
        <tissue evidence="12">Fibroblasts and whole tissue</tissue>
    </source>
</reference>
<feature type="region of interest" description="Disordered" evidence="8">
    <location>
        <begin position="1"/>
        <end position="42"/>
    </location>
</feature>
<dbReference type="Proteomes" id="UP000000437">
    <property type="component" value="Chromosome 1"/>
</dbReference>